<dbReference type="OrthoDB" id="3404679at2"/>
<feature type="transmembrane region" description="Helical" evidence="2">
    <location>
        <begin position="170"/>
        <end position="187"/>
    </location>
</feature>
<sequence length="443" mass="47464">MTPTPENAPPDNTSAAPPGTGDEASTALPPATAKPHNPALDGLRAIAVLAVFVHHMGLLPGGYLGVDLFLVLSGFLITGLLLAERDRTGRISLRAFWGRRAFRLLPAFYVFAVVGVPLVLLLKSHSDQVQFLWNGLASVFYVANIQRTFDPPGGDSWFGHTWTLSMEEQFYLLWPLALVVICGRSRLRRRLPTLLIGAILLVVIWREILIVDGQENLRIYFGPDGRVDSLLVGCLLGVWRHQAVAPPALGWSSRGPRQAAILRDIARLGPAALMALVALFVFGPDLHGRPNWLAYGGYTAVAAVAAVAVLAADQQRPAWLAGFLSTRVMSWIGRISYSFYLWHFPVTGTALDKLMPRVGRVPAAGVALVISMGLASASYYLVERPVQRRRPAWTNPGTGRVPRQRTDAAPAGGVGVAGVPGAVMPATATPTGPVGGIAPVPAD</sequence>
<gene>
    <name evidence="4" type="ordered locus">FRAAL1934</name>
</gene>
<feature type="transmembrane region" description="Helical" evidence="2">
    <location>
        <begin position="319"/>
        <end position="342"/>
    </location>
</feature>
<dbReference type="Pfam" id="PF01757">
    <property type="entry name" value="Acyl_transf_3"/>
    <property type="match status" value="1"/>
</dbReference>
<feature type="transmembrane region" description="Helical" evidence="2">
    <location>
        <begin position="362"/>
        <end position="382"/>
    </location>
</feature>
<dbReference type="Proteomes" id="UP000000657">
    <property type="component" value="Chromosome"/>
</dbReference>
<feature type="transmembrane region" description="Helical" evidence="2">
    <location>
        <begin position="265"/>
        <end position="283"/>
    </location>
</feature>
<dbReference type="PANTHER" id="PTHR23028">
    <property type="entry name" value="ACETYLTRANSFERASE"/>
    <property type="match status" value="1"/>
</dbReference>
<evidence type="ECO:0000259" key="3">
    <source>
        <dbReference type="Pfam" id="PF01757"/>
    </source>
</evidence>
<evidence type="ECO:0000256" key="2">
    <source>
        <dbReference type="SAM" id="Phobius"/>
    </source>
</evidence>
<dbReference type="PANTHER" id="PTHR23028:SF53">
    <property type="entry name" value="ACYL_TRANSF_3 DOMAIN-CONTAINING PROTEIN"/>
    <property type="match status" value="1"/>
</dbReference>
<dbReference type="HOGENOM" id="CLU_005679_1_2_11"/>
<proteinExistence type="predicted"/>
<dbReference type="AlphaFoldDB" id="Q0RPE9"/>
<dbReference type="InterPro" id="IPR002656">
    <property type="entry name" value="Acyl_transf_3_dom"/>
</dbReference>
<dbReference type="EMBL" id="CT573213">
    <property type="protein sequence ID" value="CAJ60583.1"/>
    <property type="molecule type" value="Genomic_DNA"/>
</dbReference>
<keyword evidence="2" id="KW-0472">Membrane</keyword>
<protein>
    <submittedName>
        <fullName evidence="4">Membrane-bound transacylase</fullName>
    </submittedName>
</protein>
<dbReference type="GO" id="GO:0016020">
    <property type="term" value="C:membrane"/>
    <property type="evidence" value="ECO:0007669"/>
    <property type="project" value="TreeGrafter"/>
</dbReference>
<organism evidence="4 5">
    <name type="scientific">Frankia alni (strain DSM 45986 / CECT 9034 / ACN14a)</name>
    <dbReference type="NCBI Taxonomy" id="326424"/>
    <lineage>
        <taxon>Bacteria</taxon>
        <taxon>Bacillati</taxon>
        <taxon>Actinomycetota</taxon>
        <taxon>Actinomycetes</taxon>
        <taxon>Frankiales</taxon>
        <taxon>Frankiaceae</taxon>
        <taxon>Frankia</taxon>
    </lineage>
</organism>
<keyword evidence="2" id="KW-1133">Transmembrane helix</keyword>
<dbReference type="eggNOG" id="COG1835">
    <property type="taxonomic scope" value="Bacteria"/>
</dbReference>
<dbReference type="KEGG" id="fal:FRAAL1934"/>
<dbReference type="RefSeq" id="WP_011603107.1">
    <property type="nucleotide sequence ID" value="NC_008278.1"/>
</dbReference>
<feature type="compositionally biased region" description="Polar residues" evidence="1">
    <location>
        <begin position="1"/>
        <end position="15"/>
    </location>
</feature>
<feature type="region of interest" description="Disordered" evidence="1">
    <location>
        <begin position="1"/>
        <end position="33"/>
    </location>
</feature>
<dbReference type="STRING" id="326424.FRAAL1934"/>
<dbReference type="InterPro" id="IPR050879">
    <property type="entry name" value="Acyltransferase_3"/>
</dbReference>
<dbReference type="GO" id="GO:0009103">
    <property type="term" value="P:lipopolysaccharide biosynthetic process"/>
    <property type="evidence" value="ECO:0007669"/>
    <property type="project" value="TreeGrafter"/>
</dbReference>
<feature type="transmembrane region" description="Helical" evidence="2">
    <location>
        <begin position="295"/>
        <end position="312"/>
    </location>
</feature>
<evidence type="ECO:0000256" key="1">
    <source>
        <dbReference type="SAM" id="MobiDB-lite"/>
    </source>
</evidence>
<accession>Q0RPE9</accession>
<keyword evidence="5" id="KW-1185">Reference proteome</keyword>
<dbReference type="GO" id="GO:0016747">
    <property type="term" value="F:acyltransferase activity, transferring groups other than amino-acyl groups"/>
    <property type="evidence" value="ECO:0007669"/>
    <property type="project" value="InterPro"/>
</dbReference>
<feature type="transmembrane region" description="Helical" evidence="2">
    <location>
        <begin position="62"/>
        <end position="83"/>
    </location>
</feature>
<evidence type="ECO:0000313" key="4">
    <source>
        <dbReference type="EMBL" id="CAJ60583.1"/>
    </source>
</evidence>
<evidence type="ECO:0000313" key="5">
    <source>
        <dbReference type="Proteomes" id="UP000000657"/>
    </source>
</evidence>
<feature type="region of interest" description="Disordered" evidence="1">
    <location>
        <begin position="391"/>
        <end position="411"/>
    </location>
</feature>
<feature type="domain" description="Acyltransferase 3" evidence="3">
    <location>
        <begin position="38"/>
        <end position="376"/>
    </location>
</feature>
<reference evidence="4 5" key="1">
    <citation type="journal article" date="2007" name="Genome Res.">
        <title>Genome characteristics of facultatively symbiotic Frankia sp. strains reflect host range and host plant biogeography.</title>
        <authorList>
            <person name="Normand P."/>
            <person name="Lapierre P."/>
            <person name="Tisa L.S."/>
            <person name="Gogarten J.P."/>
            <person name="Alloisio N."/>
            <person name="Bagnarol E."/>
            <person name="Bassi C.A."/>
            <person name="Berry A.M."/>
            <person name="Bickhart D.M."/>
            <person name="Choisne N."/>
            <person name="Couloux A."/>
            <person name="Cournoyer B."/>
            <person name="Cruveiller S."/>
            <person name="Daubin V."/>
            <person name="Demange N."/>
            <person name="Francino M.P."/>
            <person name="Goltsman E."/>
            <person name="Huang Y."/>
            <person name="Kopp O.R."/>
            <person name="Labarre L."/>
            <person name="Lapidus A."/>
            <person name="Lavire C."/>
            <person name="Marechal J."/>
            <person name="Martinez M."/>
            <person name="Mastronunzio J.E."/>
            <person name="Mullin B.C."/>
            <person name="Niemann J."/>
            <person name="Pujic P."/>
            <person name="Rawnsley T."/>
            <person name="Rouy Z."/>
            <person name="Schenowitz C."/>
            <person name="Sellstedt A."/>
            <person name="Tavares F."/>
            <person name="Tomkins J.P."/>
            <person name="Vallenet D."/>
            <person name="Valverde C."/>
            <person name="Wall L.G."/>
            <person name="Wang Y."/>
            <person name="Medigue C."/>
            <person name="Benson D.R."/>
        </authorList>
    </citation>
    <scope>NUCLEOTIDE SEQUENCE [LARGE SCALE GENOMIC DNA]</scope>
    <source>
        <strain evidence="5">DSM 45986 / CECT 9034 / ACN14a</strain>
    </source>
</reference>
<keyword evidence="2" id="KW-0812">Transmembrane</keyword>
<feature type="transmembrane region" description="Helical" evidence="2">
    <location>
        <begin position="104"/>
        <end position="122"/>
    </location>
</feature>
<name>Q0RPE9_FRAAA</name>